<sequence length="138" mass="15769">MKVLLQVKTKTEQKDEVNYIEPGSPFCKTFLNEIVSKTGSEVSNKISCGLECDRKPHLEEISKLENSQPEEDCVVDDNIHIGAAKQLDQENVENESREKQTEKFFKDEPEDASLYFESVESFESLCAKIKHLQDSSCY</sequence>
<evidence type="ECO:0000313" key="1">
    <source>
        <dbReference type="EMBL" id="CAI9731123.1"/>
    </source>
</evidence>
<dbReference type="EMBL" id="OX597825">
    <property type="protein sequence ID" value="CAI9731123.1"/>
    <property type="molecule type" value="Genomic_DNA"/>
</dbReference>
<organism evidence="1 2">
    <name type="scientific">Octopus vulgaris</name>
    <name type="common">Common octopus</name>
    <dbReference type="NCBI Taxonomy" id="6645"/>
    <lineage>
        <taxon>Eukaryota</taxon>
        <taxon>Metazoa</taxon>
        <taxon>Spiralia</taxon>
        <taxon>Lophotrochozoa</taxon>
        <taxon>Mollusca</taxon>
        <taxon>Cephalopoda</taxon>
        <taxon>Coleoidea</taxon>
        <taxon>Octopodiformes</taxon>
        <taxon>Octopoda</taxon>
        <taxon>Incirrata</taxon>
        <taxon>Octopodidae</taxon>
        <taxon>Octopus</taxon>
    </lineage>
</organism>
<reference evidence="1" key="1">
    <citation type="submission" date="2023-08" db="EMBL/GenBank/DDBJ databases">
        <authorList>
            <person name="Alioto T."/>
            <person name="Alioto T."/>
            <person name="Gomez Garrido J."/>
        </authorList>
    </citation>
    <scope>NUCLEOTIDE SEQUENCE</scope>
</reference>
<protein>
    <submittedName>
        <fullName evidence="1">Uncharacterized protein</fullName>
    </submittedName>
</protein>
<dbReference type="Proteomes" id="UP001162480">
    <property type="component" value="Chromosome 12"/>
</dbReference>
<accession>A0AA36FDW6</accession>
<keyword evidence="2" id="KW-1185">Reference proteome</keyword>
<name>A0AA36FDW6_OCTVU</name>
<evidence type="ECO:0000313" key="2">
    <source>
        <dbReference type="Proteomes" id="UP001162480"/>
    </source>
</evidence>
<gene>
    <name evidence="1" type="ORF">OCTVUL_1B031051</name>
</gene>
<dbReference type="AlphaFoldDB" id="A0AA36FDW6"/>
<proteinExistence type="predicted"/>